<dbReference type="AlphaFoldDB" id="A0A1H1EQT3"/>
<proteinExistence type="predicted"/>
<sequence length="524" mass="53225">MRGAPAVLGLALGALALGPALEPGFVLRYDMVFVPDPPLAPPGGGFPRAVPSDQVVALLARVLPADVVQKLLLLAVFALAASGAAALVPDRRVSPRLAAAACYAWSAYLGQRLLLGQWALLLGYAGLPWVVLAAVRGGPLRLAAAMVPAAVGGFQAMLVTLLTVLPVTALSFRRRGAAEAARRTAVAAGVWGVLSLPWAVPALGADAVTDPAGVDAFAARADGPLGTLGSLLTLGGVWNAEAAVPGQDGWWSAGTRAVLAVVAVAGYAAARRGVPYRAGLAAAAGAGVVIAMAGVAVPGVLKALIAAWTGFGPLRDGQAYVAPLALLQAVGLGCAVAALSGDAGTGRPVDRIGRAAVGAVGAVVPLLVLPGLALGAFGRLEAVAYPAEWRRVQTLVNGDPARGALLVLPWSAHRAFPWNGGRVVLDPATKMFDRRVVWNDALRVAGPDGVIEVEGEDRAARVIGALVSGRAPREVVADAAVRARLAEHGVEFVLLEGVGENTFPSGQGGVDVVFRGRELVLLRL</sequence>
<feature type="transmembrane region" description="Helical" evidence="1">
    <location>
        <begin position="113"/>
        <end position="135"/>
    </location>
</feature>
<dbReference type="EMBL" id="FNKK01000002">
    <property type="protein sequence ID" value="SDQ90928.1"/>
    <property type="molecule type" value="Genomic_DNA"/>
</dbReference>
<feature type="transmembrane region" description="Helical" evidence="1">
    <location>
        <begin position="71"/>
        <end position="88"/>
    </location>
</feature>
<feature type="transmembrane region" description="Helical" evidence="1">
    <location>
        <begin position="147"/>
        <end position="172"/>
    </location>
</feature>
<evidence type="ECO:0000256" key="1">
    <source>
        <dbReference type="SAM" id="Phobius"/>
    </source>
</evidence>
<gene>
    <name evidence="2" type="ORF">SAMN04489764_2582</name>
</gene>
<feature type="transmembrane region" description="Helical" evidence="1">
    <location>
        <begin position="352"/>
        <end position="377"/>
    </location>
</feature>
<evidence type="ECO:0000313" key="3">
    <source>
        <dbReference type="Proteomes" id="UP000217103"/>
    </source>
</evidence>
<feature type="transmembrane region" description="Helical" evidence="1">
    <location>
        <begin position="320"/>
        <end position="340"/>
    </location>
</feature>
<feature type="transmembrane region" description="Helical" evidence="1">
    <location>
        <begin position="184"/>
        <end position="204"/>
    </location>
</feature>
<evidence type="ECO:0000313" key="2">
    <source>
        <dbReference type="EMBL" id="SDQ90928.1"/>
    </source>
</evidence>
<name>A0A1H1EQT3_9ACTN</name>
<reference evidence="2 3" key="1">
    <citation type="submission" date="2016-10" db="EMBL/GenBank/DDBJ databases">
        <authorList>
            <person name="de Groot N.N."/>
        </authorList>
    </citation>
    <scope>NUCLEOTIDE SEQUENCE [LARGE SCALE GENOMIC DNA]</scope>
    <source>
        <strain evidence="2 3">DSM 43794</strain>
    </source>
</reference>
<organism evidence="2 3">
    <name type="scientific">Thermostaphylospora chromogena</name>
    <dbReference type="NCBI Taxonomy" id="35622"/>
    <lineage>
        <taxon>Bacteria</taxon>
        <taxon>Bacillati</taxon>
        <taxon>Actinomycetota</taxon>
        <taxon>Actinomycetes</taxon>
        <taxon>Streptosporangiales</taxon>
        <taxon>Thermomonosporaceae</taxon>
        <taxon>Thermostaphylospora</taxon>
    </lineage>
</organism>
<dbReference type="Proteomes" id="UP000217103">
    <property type="component" value="Unassembled WGS sequence"/>
</dbReference>
<protein>
    <recommendedName>
        <fullName evidence="4">4-amino-4-deoxy-L-arabinose transferase</fullName>
    </recommendedName>
</protein>
<dbReference type="STRING" id="35622.SAMN04489764_2582"/>
<keyword evidence="1" id="KW-1133">Transmembrane helix</keyword>
<evidence type="ECO:0008006" key="4">
    <source>
        <dbReference type="Google" id="ProtNLM"/>
    </source>
</evidence>
<dbReference type="OrthoDB" id="3463898at2"/>
<keyword evidence="3" id="KW-1185">Reference proteome</keyword>
<feature type="transmembrane region" description="Helical" evidence="1">
    <location>
        <begin position="282"/>
        <end position="308"/>
    </location>
</feature>
<keyword evidence="1" id="KW-0812">Transmembrane</keyword>
<feature type="transmembrane region" description="Helical" evidence="1">
    <location>
        <begin position="250"/>
        <end position="270"/>
    </location>
</feature>
<accession>A0A1H1EQT3</accession>
<keyword evidence="1" id="KW-0472">Membrane</keyword>